<evidence type="ECO:0000313" key="10">
    <source>
        <dbReference type="Proteomes" id="UP001610446"/>
    </source>
</evidence>
<feature type="transmembrane region" description="Helical" evidence="7">
    <location>
        <begin position="198"/>
        <end position="219"/>
    </location>
</feature>
<evidence type="ECO:0000256" key="1">
    <source>
        <dbReference type="ARBA" id="ARBA00004141"/>
    </source>
</evidence>
<dbReference type="InterPro" id="IPR005828">
    <property type="entry name" value="MFS_sugar_transport-like"/>
</dbReference>
<comment type="caution">
    <text evidence="9">The sequence shown here is derived from an EMBL/GenBank/DDBJ whole genome shotgun (WGS) entry which is preliminary data.</text>
</comment>
<comment type="similarity">
    <text evidence="2">Belongs to the major facilitator superfamily. Sugar transporter (TC 2.A.1.1) family.</text>
</comment>
<organism evidence="9 10">
    <name type="scientific">Aspergillus pseudoustus</name>
    <dbReference type="NCBI Taxonomy" id="1810923"/>
    <lineage>
        <taxon>Eukaryota</taxon>
        <taxon>Fungi</taxon>
        <taxon>Dikarya</taxon>
        <taxon>Ascomycota</taxon>
        <taxon>Pezizomycotina</taxon>
        <taxon>Eurotiomycetes</taxon>
        <taxon>Eurotiomycetidae</taxon>
        <taxon>Eurotiales</taxon>
        <taxon>Aspergillaceae</taxon>
        <taxon>Aspergillus</taxon>
        <taxon>Aspergillus subgen. Nidulantes</taxon>
    </lineage>
</organism>
<feature type="transmembrane region" description="Helical" evidence="7">
    <location>
        <begin position="79"/>
        <end position="98"/>
    </location>
</feature>
<feature type="transmembrane region" description="Helical" evidence="7">
    <location>
        <begin position="110"/>
        <end position="134"/>
    </location>
</feature>
<feature type="transmembrane region" description="Helical" evidence="7">
    <location>
        <begin position="290"/>
        <end position="312"/>
    </location>
</feature>
<dbReference type="Gene3D" id="1.20.1250.20">
    <property type="entry name" value="MFS general substrate transporter like domains"/>
    <property type="match status" value="1"/>
</dbReference>
<evidence type="ECO:0000256" key="6">
    <source>
        <dbReference type="SAM" id="MobiDB-lite"/>
    </source>
</evidence>
<evidence type="ECO:0000259" key="8">
    <source>
        <dbReference type="PROSITE" id="PS50850"/>
    </source>
</evidence>
<feature type="transmembrane region" description="Helical" evidence="7">
    <location>
        <begin position="169"/>
        <end position="192"/>
    </location>
</feature>
<dbReference type="InterPro" id="IPR020846">
    <property type="entry name" value="MFS_dom"/>
</dbReference>
<evidence type="ECO:0000313" key="9">
    <source>
        <dbReference type="EMBL" id="KAL2838641.1"/>
    </source>
</evidence>
<dbReference type="PANTHER" id="PTHR48022:SF52">
    <property type="entry name" value="SUGAR TRANSPORTER, PUTATIVE-RELATED"/>
    <property type="match status" value="1"/>
</dbReference>
<dbReference type="EMBL" id="JBFXLU010000143">
    <property type="protein sequence ID" value="KAL2838641.1"/>
    <property type="molecule type" value="Genomic_DNA"/>
</dbReference>
<reference evidence="9 10" key="1">
    <citation type="submission" date="2024-07" db="EMBL/GenBank/DDBJ databases">
        <title>Section-level genome sequencing and comparative genomics of Aspergillus sections Usti and Cavernicolus.</title>
        <authorList>
            <consortium name="Lawrence Berkeley National Laboratory"/>
            <person name="Nybo J.L."/>
            <person name="Vesth T.C."/>
            <person name="Theobald S."/>
            <person name="Frisvad J.C."/>
            <person name="Larsen T.O."/>
            <person name="Kjaerboelling I."/>
            <person name="Rothschild-Mancinelli K."/>
            <person name="Lyhne E.K."/>
            <person name="Kogle M.E."/>
            <person name="Barry K."/>
            <person name="Clum A."/>
            <person name="Na H."/>
            <person name="Ledsgaard L."/>
            <person name="Lin J."/>
            <person name="Lipzen A."/>
            <person name="Kuo A."/>
            <person name="Riley R."/>
            <person name="Mondo S."/>
            <person name="Labutti K."/>
            <person name="Haridas S."/>
            <person name="Pangalinan J."/>
            <person name="Salamov A.A."/>
            <person name="Simmons B.A."/>
            <person name="Magnuson J.K."/>
            <person name="Chen J."/>
            <person name="Drula E."/>
            <person name="Henrissat B."/>
            <person name="Wiebenga A."/>
            <person name="Lubbers R.J."/>
            <person name="Gomes A.C."/>
            <person name="Makela M.R."/>
            <person name="Stajich J."/>
            <person name="Grigoriev I.V."/>
            <person name="Mortensen U.H."/>
            <person name="De Vries R.P."/>
            <person name="Baker S.E."/>
            <person name="Andersen M.R."/>
        </authorList>
    </citation>
    <scope>NUCLEOTIDE SEQUENCE [LARGE SCALE GENOMIC DNA]</scope>
    <source>
        <strain evidence="9 10">CBS 123904</strain>
    </source>
</reference>
<dbReference type="SUPFAM" id="SSF103473">
    <property type="entry name" value="MFS general substrate transporter"/>
    <property type="match status" value="1"/>
</dbReference>
<feature type="domain" description="Major facilitator superfamily (MFS) profile" evidence="8">
    <location>
        <begin position="42"/>
        <end position="479"/>
    </location>
</feature>
<evidence type="ECO:0000256" key="3">
    <source>
        <dbReference type="ARBA" id="ARBA00022692"/>
    </source>
</evidence>
<evidence type="ECO:0000256" key="2">
    <source>
        <dbReference type="ARBA" id="ARBA00010992"/>
    </source>
</evidence>
<feature type="transmembrane region" description="Helical" evidence="7">
    <location>
        <begin position="456"/>
        <end position="475"/>
    </location>
</feature>
<accession>A0ABR4JF35</accession>
<sequence>MNDRPDTNPNGKERPPPAFLQVPNAAADKWWKDPGLRKNVWHCLGLCGVTFMNGYDGSLMNGLQAMDQWQDFLGHPEGAKLGAISAALYIPSIVFSWFADIISAKYGRRLVIWTGALVSIAGAIINGAAINLAMYAGGRAVEGVGIALCLATAPTLLQEIAHPRYRATVAGLYTCIYYIASITSAWVTFGTLYMDGNIAWRLPCYLQVIGPIFIIIATIGCPESPRWLIEQGQSEKALHILTKYHANRHEGDELVRYQYDEIQAALALEKSSTQASYLDFLRTPADRHRLLILFVVGTGTNWVGNGIINYYLSPTLKQIGITGSTQIAGINAGLQIWNLVISTCAALLVERVGRRPLWLLSDCGMFFSFIFAMGLSGGYATSGNASIGIAVIPFLFLFFGSYDIAWTPLQYAYPVEILPYHMRMKGMALLIVIQAVAVTINTFVNPIALAEIGWKYYGVYLAILAGFITVTYFYFPETKRMTIEEITTVFDKNEKGPAAVLMDIKKSAQDEEGKAGKLQPSSQHVESTV</sequence>
<proteinExistence type="inferred from homology"/>
<evidence type="ECO:0000256" key="5">
    <source>
        <dbReference type="ARBA" id="ARBA00023136"/>
    </source>
</evidence>
<dbReference type="PROSITE" id="PS50850">
    <property type="entry name" value="MFS"/>
    <property type="match status" value="1"/>
</dbReference>
<evidence type="ECO:0000256" key="4">
    <source>
        <dbReference type="ARBA" id="ARBA00022989"/>
    </source>
</evidence>
<protein>
    <submittedName>
        <fullName evidence="9">Hexose transporter protein</fullName>
    </submittedName>
</protein>
<name>A0ABR4JF35_9EURO</name>
<dbReference type="InterPro" id="IPR050360">
    <property type="entry name" value="MFS_Sugar_Transporters"/>
</dbReference>
<keyword evidence="5 7" id="KW-0472">Membrane</keyword>
<feature type="transmembrane region" description="Helical" evidence="7">
    <location>
        <begin position="357"/>
        <end position="379"/>
    </location>
</feature>
<feature type="compositionally biased region" description="Polar residues" evidence="6">
    <location>
        <begin position="519"/>
        <end position="529"/>
    </location>
</feature>
<evidence type="ECO:0000256" key="7">
    <source>
        <dbReference type="SAM" id="Phobius"/>
    </source>
</evidence>
<dbReference type="PROSITE" id="PS00216">
    <property type="entry name" value="SUGAR_TRANSPORT_1"/>
    <property type="match status" value="1"/>
</dbReference>
<dbReference type="InterPro" id="IPR005829">
    <property type="entry name" value="Sugar_transporter_CS"/>
</dbReference>
<dbReference type="Pfam" id="PF00083">
    <property type="entry name" value="Sugar_tr"/>
    <property type="match status" value="1"/>
</dbReference>
<feature type="transmembrane region" description="Helical" evidence="7">
    <location>
        <begin position="385"/>
        <end position="405"/>
    </location>
</feature>
<feature type="region of interest" description="Disordered" evidence="6">
    <location>
        <begin position="510"/>
        <end position="529"/>
    </location>
</feature>
<dbReference type="Proteomes" id="UP001610446">
    <property type="component" value="Unassembled WGS sequence"/>
</dbReference>
<feature type="transmembrane region" description="Helical" evidence="7">
    <location>
        <begin position="332"/>
        <end position="350"/>
    </location>
</feature>
<feature type="transmembrane region" description="Helical" evidence="7">
    <location>
        <begin position="426"/>
        <end position="444"/>
    </location>
</feature>
<comment type="subcellular location">
    <subcellularLocation>
        <location evidence="1">Membrane</location>
        <topology evidence="1">Multi-pass membrane protein</topology>
    </subcellularLocation>
</comment>
<keyword evidence="3 7" id="KW-0812">Transmembrane</keyword>
<keyword evidence="4 7" id="KW-1133">Transmembrane helix</keyword>
<feature type="transmembrane region" description="Helical" evidence="7">
    <location>
        <begin position="140"/>
        <end position="157"/>
    </location>
</feature>
<dbReference type="PANTHER" id="PTHR48022">
    <property type="entry name" value="PLASTIDIC GLUCOSE TRANSPORTER 4"/>
    <property type="match status" value="1"/>
</dbReference>
<gene>
    <name evidence="9" type="ORF">BJY01DRAFT_250880</name>
</gene>
<keyword evidence="10" id="KW-1185">Reference proteome</keyword>
<dbReference type="InterPro" id="IPR036259">
    <property type="entry name" value="MFS_trans_sf"/>
</dbReference>